<feature type="compositionally biased region" description="Basic and acidic residues" evidence="1">
    <location>
        <begin position="40"/>
        <end position="56"/>
    </location>
</feature>
<protein>
    <submittedName>
        <fullName evidence="2">Uncharacterized protein</fullName>
    </submittedName>
</protein>
<dbReference type="AlphaFoldDB" id="A0A2P5FAK0"/>
<dbReference type="Proteomes" id="UP000237000">
    <property type="component" value="Unassembled WGS sequence"/>
</dbReference>
<proteinExistence type="predicted"/>
<reference evidence="3" key="1">
    <citation type="submission" date="2016-06" db="EMBL/GenBank/DDBJ databases">
        <title>Parallel loss of symbiosis genes in relatives of nitrogen-fixing non-legume Parasponia.</title>
        <authorList>
            <person name="Van Velzen R."/>
            <person name="Holmer R."/>
            <person name="Bu F."/>
            <person name="Rutten L."/>
            <person name="Van Zeijl A."/>
            <person name="Liu W."/>
            <person name="Santuari L."/>
            <person name="Cao Q."/>
            <person name="Sharma T."/>
            <person name="Shen D."/>
            <person name="Roswanjaya Y."/>
            <person name="Wardhani T."/>
            <person name="Kalhor M.S."/>
            <person name="Jansen J."/>
            <person name="Van den Hoogen J."/>
            <person name="Gungor B."/>
            <person name="Hartog M."/>
            <person name="Hontelez J."/>
            <person name="Verver J."/>
            <person name="Yang W.-C."/>
            <person name="Schijlen E."/>
            <person name="Repin R."/>
            <person name="Schilthuizen M."/>
            <person name="Schranz E."/>
            <person name="Heidstra R."/>
            <person name="Miyata K."/>
            <person name="Fedorova E."/>
            <person name="Kohlen W."/>
            <person name="Bisseling T."/>
            <person name="Smit S."/>
            <person name="Geurts R."/>
        </authorList>
    </citation>
    <scope>NUCLEOTIDE SEQUENCE [LARGE SCALE GENOMIC DNA]</scope>
    <source>
        <strain evidence="3">cv. RG33-2</strain>
    </source>
</reference>
<comment type="caution">
    <text evidence="2">The sequence shown here is derived from an EMBL/GenBank/DDBJ whole genome shotgun (WGS) entry which is preliminary data.</text>
</comment>
<organism evidence="2 3">
    <name type="scientific">Trema orientale</name>
    <name type="common">Charcoal tree</name>
    <name type="synonym">Celtis orientalis</name>
    <dbReference type="NCBI Taxonomy" id="63057"/>
    <lineage>
        <taxon>Eukaryota</taxon>
        <taxon>Viridiplantae</taxon>
        <taxon>Streptophyta</taxon>
        <taxon>Embryophyta</taxon>
        <taxon>Tracheophyta</taxon>
        <taxon>Spermatophyta</taxon>
        <taxon>Magnoliopsida</taxon>
        <taxon>eudicotyledons</taxon>
        <taxon>Gunneridae</taxon>
        <taxon>Pentapetalae</taxon>
        <taxon>rosids</taxon>
        <taxon>fabids</taxon>
        <taxon>Rosales</taxon>
        <taxon>Cannabaceae</taxon>
        <taxon>Trema</taxon>
    </lineage>
</organism>
<evidence type="ECO:0000313" key="2">
    <source>
        <dbReference type="EMBL" id="PON94814.1"/>
    </source>
</evidence>
<feature type="region of interest" description="Disordered" evidence="1">
    <location>
        <begin position="22"/>
        <end position="56"/>
    </location>
</feature>
<name>A0A2P5FAK0_TREOI</name>
<accession>A0A2P5FAK0</accession>
<dbReference type="OrthoDB" id="10406843at2759"/>
<gene>
    <name evidence="2" type="ORF">TorRG33x02_093270</name>
</gene>
<dbReference type="EMBL" id="JXTC01000048">
    <property type="protein sequence ID" value="PON94814.1"/>
    <property type="molecule type" value="Genomic_DNA"/>
</dbReference>
<evidence type="ECO:0000256" key="1">
    <source>
        <dbReference type="SAM" id="MobiDB-lite"/>
    </source>
</evidence>
<keyword evidence="3" id="KW-1185">Reference proteome</keyword>
<dbReference type="InParanoid" id="A0A2P5FAK0"/>
<evidence type="ECO:0000313" key="3">
    <source>
        <dbReference type="Proteomes" id="UP000237000"/>
    </source>
</evidence>
<sequence length="56" mass="6003">MAPTAILLRGYFQLMPAVESFDGDENPAGSLCGGGTSIPDDNRARRRPEVLNRGDP</sequence>